<dbReference type="AlphaFoldDB" id="A0A7Y9PH56"/>
<gene>
    <name evidence="2" type="ORF">HDF17_001325</name>
</gene>
<dbReference type="RefSeq" id="WP_246301628.1">
    <property type="nucleotide sequence ID" value="NZ_JACCCW010000001.1"/>
</dbReference>
<feature type="transmembrane region" description="Helical" evidence="1">
    <location>
        <begin position="386"/>
        <end position="404"/>
    </location>
</feature>
<keyword evidence="1" id="KW-1133">Transmembrane helix</keyword>
<dbReference type="GO" id="GO:0022857">
    <property type="term" value="F:transmembrane transporter activity"/>
    <property type="evidence" value="ECO:0007669"/>
    <property type="project" value="InterPro"/>
</dbReference>
<comment type="caution">
    <text evidence="2">The sequence shown here is derived from an EMBL/GenBank/DDBJ whole genome shotgun (WGS) entry which is preliminary data.</text>
</comment>
<proteinExistence type="predicted"/>
<feature type="transmembrane region" description="Helical" evidence="1">
    <location>
        <begin position="49"/>
        <end position="66"/>
    </location>
</feature>
<evidence type="ECO:0000313" key="2">
    <source>
        <dbReference type="EMBL" id="NYF79038.1"/>
    </source>
</evidence>
<sequence>MIGTGVIAVGSELAIVTLTNNDPIARVLSISIVTFLGGMIVGGTTKPNLGASWGLLFCLLIATWDRHVSETILVSNSLWLLAALSLSVVCTVSVEYVFGSRTPVEDLRLQFVQRYRSLATMYAACSEDTTTAKRHEAANKVSRLAVAGASGMLDIYHVIVDRNLPTKALPPDAQLRIMVLARLMDDSAAFGFKDELFSDPAVRVRCARLAAKCAELAAASDVPSEHQALKNDLPGTDLLSKIEDLVDVLAGAADPEGGLKGQEPIIVPTNKIPLVIHGAMRKPENVAFALKISLCATICYVFYHGVDWPGISTSVTTVMVTGLSTTAAMKQRLSFRLLGSITGGLLLGLGTIVFLFPLMDSITSLAILIGAVAFGIAWISGGTRFAAIGPNIAFAFYFVALVGSRASTELAPARDRLFGILLAILVMWIVFDWIWPVRTITVMQRVLASVLNGTAELVSMDPNRASAIWMNQEERLRRQIGSNLAILRGLDETVEYDLGANPGDQAETSDLIVQASLSAAALAWSQVLFLNDVEEGIEVADRVRLGLRNAIAADLASMASAIDPERGQPAPFLVDTTTLLDDGSDEYERAIVARYIDTRNLVSALLEGETSRRGVSLRPTGQRP</sequence>
<feature type="transmembrane region" description="Helical" evidence="1">
    <location>
        <begin position="286"/>
        <end position="303"/>
    </location>
</feature>
<dbReference type="EMBL" id="JACCCW010000001">
    <property type="protein sequence ID" value="NYF79038.1"/>
    <property type="molecule type" value="Genomic_DNA"/>
</dbReference>
<keyword evidence="1" id="KW-0472">Membrane</keyword>
<feature type="transmembrane region" description="Helical" evidence="1">
    <location>
        <begin position="416"/>
        <end position="435"/>
    </location>
</feature>
<feature type="transmembrane region" description="Helical" evidence="1">
    <location>
        <begin position="362"/>
        <end position="379"/>
    </location>
</feature>
<accession>A0A7Y9PH56</accession>
<organism evidence="2 3">
    <name type="scientific">Granulicella arctica</name>
    <dbReference type="NCBI Taxonomy" id="940613"/>
    <lineage>
        <taxon>Bacteria</taxon>
        <taxon>Pseudomonadati</taxon>
        <taxon>Acidobacteriota</taxon>
        <taxon>Terriglobia</taxon>
        <taxon>Terriglobales</taxon>
        <taxon>Acidobacteriaceae</taxon>
        <taxon>Granulicella</taxon>
    </lineage>
</organism>
<keyword evidence="1" id="KW-0812">Transmembrane</keyword>
<dbReference type="Pfam" id="PF04632">
    <property type="entry name" value="FUSC"/>
    <property type="match status" value="1"/>
</dbReference>
<dbReference type="GO" id="GO:0005886">
    <property type="term" value="C:plasma membrane"/>
    <property type="evidence" value="ECO:0007669"/>
    <property type="project" value="InterPro"/>
</dbReference>
<dbReference type="Proteomes" id="UP000589520">
    <property type="component" value="Unassembled WGS sequence"/>
</dbReference>
<feature type="transmembrane region" description="Helical" evidence="1">
    <location>
        <begin position="24"/>
        <end position="42"/>
    </location>
</feature>
<name>A0A7Y9PH56_9BACT</name>
<protein>
    <submittedName>
        <fullName evidence="2">Multidrug resistance protein MdtO</fullName>
    </submittedName>
</protein>
<keyword evidence="3" id="KW-1185">Reference proteome</keyword>
<feature type="transmembrane region" description="Helical" evidence="1">
    <location>
        <begin position="78"/>
        <end position="98"/>
    </location>
</feature>
<dbReference type="InterPro" id="IPR006726">
    <property type="entry name" value="PHBA_efflux_AaeB/fusaric-R"/>
</dbReference>
<reference evidence="2 3" key="1">
    <citation type="submission" date="2020-07" db="EMBL/GenBank/DDBJ databases">
        <title>Genomic Encyclopedia of Type Strains, Phase IV (KMG-V): Genome sequencing to study the core and pangenomes of soil and plant-associated prokaryotes.</title>
        <authorList>
            <person name="Whitman W."/>
        </authorList>
    </citation>
    <scope>NUCLEOTIDE SEQUENCE [LARGE SCALE GENOMIC DNA]</scope>
    <source>
        <strain evidence="2 3">X4EP2</strain>
    </source>
</reference>
<evidence type="ECO:0000313" key="3">
    <source>
        <dbReference type="Proteomes" id="UP000589520"/>
    </source>
</evidence>
<evidence type="ECO:0000256" key="1">
    <source>
        <dbReference type="SAM" id="Phobius"/>
    </source>
</evidence>
<feature type="transmembrane region" description="Helical" evidence="1">
    <location>
        <begin position="335"/>
        <end position="356"/>
    </location>
</feature>